<evidence type="ECO:0000256" key="1">
    <source>
        <dbReference type="SAM" id="Phobius"/>
    </source>
</evidence>
<proteinExistence type="predicted"/>
<dbReference type="AlphaFoldDB" id="A0A3B0ZC35"/>
<dbReference type="PROSITE" id="PS51257">
    <property type="entry name" value="PROKAR_LIPOPROTEIN"/>
    <property type="match status" value="1"/>
</dbReference>
<keyword evidence="1" id="KW-0472">Membrane</keyword>
<protein>
    <recommendedName>
        <fullName evidence="3">DUF1240 domain-containing protein</fullName>
    </recommendedName>
</protein>
<feature type="transmembrane region" description="Helical" evidence="1">
    <location>
        <begin position="12"/>
        <end position="35"/>
    </location>
</feature>
<feature type="transmembrane region" description="Helical" evidence="1">
    <location>
        <begin position="55"/>
        <end position="76"/>
    </location>
</feature>
<evidence type="ECO:0008006" key="3">
    <source>
        <dbReference type="Google" id="ProtNLM"/>
    </source>
</evidence>
<name>A0A3B0ZC35_9ZZZZ</name>
<evidence type="ECO:0000313" key="2">
    <source>
        <dbReference type="EMBL" id="VAW86540.1"/>
    </source>
</evidence>
<sequence length="152" mass="17417">MKDKDAPSIMVKLTSFLFFIFFTVACYLWFIVSSYDTFNSLFSEKLVVDFSKGAMYALGAGIASLLIVFIAAYQSIKKCELSKKQEGIVVKALILSIILMFVFPIIAHFSVNKMTVAKGYYECEEMSYQWLLYRKIVYVKNDVVCSNLIRDK</sequence>
<feature type="transmembrane region" description="Helical" evidence="1">
    <location>
        <begin position="88"/>
        <end position="111"/>
    </location>
</feature>
<keyword evidence="1" id="KW-0812">Transmembrane</keyword>
<reference evidence="2" key="1">
    <citation type="submission" date="2018-06" db="EMBL/GenBank/DDBJ databases">
        <authorList>
            <person name="Zhirakovskaya E."/>
        </authorList>
    </citation>
    <scope>NUCLEOTIDE SEQUENCE</scope>
</reference>
<keyword evidence="1" id="KW-1133">Transmembrane helix</keyword>
<dbReference type="EMBL" id="UOFQ01000044">
    <property type="protein sequence ID" value="VAW86540.1"/>
    <property type="molecule type" value="Genomic_DNA"/>
</dbReference>
<gene>
    <name evidence="2" type="ORF">MNBD_GAMMA17-2279</name>
</gene>
<accession>A0A3B0ZC35</accession>
<organism evidence="2">
    <name type="scientific">hydrothermal vent metagenome</name>
    <dbReference type="NCBI Taxonomy" id="652676"/>
    <lineage>
        <taxon>unclassified sequences</taxon>
        <taxon>metagenomes</taxon>
        <taxon>ecological metagenomes</taxon>
    </lineage>
</organism>